<dbReference type="SUPFAM" id="SSF52743">
    <property type="entry name" value="Subtilisin-like"/>
    <property type="match status" value="1"/>
</dbReference>
<dbReference type="PROSITE" id="PS00137">
    <property type="entry name" value="SUBTILASE_HIS"/>
    <property type="match status" value="1"/>
</dbReference>
<dbReference type="InterPro" id="IPR034080">
    <property type="entry name" value="Protease_P7-like_dom"/>
</dbReference>
<protein>
    <submittedName>
        <fullName evidence="8">S8 family serine peptidase</fullName>
    </submittedName>
</protein>
<dbReference type="GO" id="GO:0006508">
    <property type="term" value="P:proteolysis"/>
    <property type="evidence" value="ECO:0007669"/>
    <property type="project" value="UniProtKB-KW"/>
</dbReference>
<dbReference type="InterPro" id="IPR000209">
    <property type="entry name" value="Peptidase_S8/S53_dom"/>
</dbReference>
<dbReference type="InterPro" id="IPR036852">
    <property type="entry name" value="Peptidase_S8/S53_dom_sf"/>
</dbReference>
<dbReference type="InterPro" id="IPR051048">
    <property type="entry name" value="Peptidase_S8/S53_subtilisin"/>
</dbReference>
<accession>A0A9X2I8T0</accession>
<reference evidence="8" key="1">
    <citation type="submission" date="2022-07" db="EMBL/GenBank/DDBJ databases">
        <title>Gramela sediminis sp. nov., isolated from deep-sea sediment of the Indian Ocean.</title>
        <authorList>
            <person name="Shi H."/>
        </authorList>
    </citation>
    <scope>NUCLEOTIDE SEQUENCE</scope>
    <source>
        <strain evidence="8">GC03-9</strain>
    </source>
</reference>
<dbReference type="InterPro" id="IPR023827">
    <property type="entry name" value="Peptidase_S8_Asp-AS"/>
</dbReference>
<dbReference type="PROSITE" id="PS00136">
    <property type="entry name" value="SUBTILASE_ASP"/>
    <property type="match status" value="1"/>
</dbReference>
<feature type="domain" description="Peptidase S8/S53" evidence="7">
    <location>
        <begin position="85"/>
        <end position="516"/>
    </location>
</feature>
<dbReference type="PROSITE" id="PS51892">
    <property type="entry name" value="SUBTILASE"/>
    <property type="match status" value="1"/>
</dbReference>
<keyword evidence="3 5" id="KW-0378">Hydrolase</keyword>
<dbReference type="CDD" id="cd07483">
    <property type="entry name" value="Peptidases_S8_Subtilisin_Novo-like"/>
    <property type="match status" value="1"/>
</dbReference>
<evidence type="ECO:0000256" key="6">
    <source>
        <dbReference type="RuleBase" id="RU003355"/>
    </source>
</evidence>
<evidence type="ECO:0000256" key="4">
    <source>
        <dbReference type="ARBA" id="ARBA00022825"/>
    </source>
</evidence>
<dbReference type="InterPro" id="IPR017308">
    <property type="entry name" value="Pept_S8_subtilisin_bacteroid"/>
</dbReference>
<feature type="active site" description="Charge relay system" evidence="5">
    <location>
        <position position="312"/>
    </location>
</feature>
<name>A0A9X2I8T0_9FLAO</name>
<evidence type="ECO:0000259" key="7">
    <source>
        <dbReference type="Pfam" id="PF00082"/>
    </source>
</evidence>
<feature type="active site" description="Charge relay system" evidence="5">
    <location>
        <position position="483"/>
    </location>
</feature>
<dbReference type="AlphaFoldDB" id="A0A9X2I8T0"/>
<keyword evidence="4 5" id="KW-0720">Serine protease</keyword>
<dbReference type="EMBL" id="JANCNS010000001">
    <property type="protein sequence ID" value="MCP9199282.1"/>
    <property type="molecule type" value="Genomic_DNA"/>
</dbReference>
<dbReference type="PANTHER" id="PTHR43399">
    <property type="entry name" value="SUBTILISIN-RELATED"/>
    <property type="match status" value="1"/>
</dbReference>
<dbReference type="PROSITE" id="PS51257">
    <property type="entry name" value="PROKAR_LIPOPROTEIN"/>
    <property type="match status" value="1"/>
</dbReference>
<dbReference type="Pfam" id="PF00082">
    <property type="entry name" value="Peptidase_S8"/>
    <property type="match status" value="1"/>
</dbReference>
<dbReference type="PIRSF" id="PIRSF037892">
    <property type="entry name" value="Subtilisin_rel_SRU_0565"/>
    <property type="match status" value="1"/>
</dbReference>
<organism evidence="8 9">
    <name type="scientific">Christiangramia oceanisediminis</name>
    <dbReference type="NCBI Taxonomy" id="2920386"/>
    <lineage>
        <taxon>Bacteria</taxon>
        <taxon>Pseudomonadati</taxon>
        <taxon>Bacteroidota</taxon>
        <taxon>Flavobacteriia</taxon>
        <taxon>Flavobacteriales</taxon>
        <taxon>Flavobacteriaceae</taxon>
        <taxon>Christiangramia</taxon>
    </lineage>
</organism>
<evidence type="ECO:0000313" key="8">
    <source>
        <dbReference type="EMBL" id="MCP9199282.1"/>
    </source>
</evidence>
<dbReference type="GO" id="GO:0004252">
    <property type="term" value="F:serine-type endopeptidase activity"/>
    <property type="evidence" value="ECO:0007669"/>
    <property type="project" value="UniProtKB-UniRule"/>
</dbReference>
<evidence type="ECO:0000256" key="2">
    <source>
        <dbReference type="ARBA" id="ARBA00022670"/>
    </source>
</evidence>
<evidence type="ECO:0000256" key="1">
    <source>
        <dbReference type="ARBA" id="ARBA00011073"/>
    </source>
</evidence>
<dbReference type="InterPro" id="IPR023828">
    <property type="entry name" value="Peptidase_S8_Ser-AS"/>
</dbReference>
<dbReference type="InterPro" id="IPR022398">
    <property type="entry name" value="Peptidase_S8_His-AS"/>
</dbReference>
<keyword evidence="9" id="KW-1185">Reference proteome</keyword>
<keyword evidence="2 5" id="KW-0645">Protease</keyword>
<dbReference type="InterPro" id="IPR015500">
    <property type="entry name" value="Peptidase_S8_subtilisin-rel"/>
</dbReference>
<comment type="caution">
    <text evidence="8">The sequence shown here is derived from an EMBL/GenBank/DDBJ whole genome shotgun (WGS) entry which is preliminary data.</text>
</comment>
<gene>
    <name evidence="8" type="ORF">MKO06_05150</name>
</gene>
<sequence length="561" mass="62144">MNNQLIRGIFLLFLVSLLGACSTRAPKIVSTPIENIDSIPLKVVELSDAQYKSWVEADLRKDTIPGMSVEKAYNEIIKNRKPSPVIVAVLDSGVDIEHEDLEGSIWTNADEIPGNGKDDDNNGFIDDVHGWNFLGDAVAENMEYTRIIRRLKPKFEGKSESSISTADRAQFKMYQEAKAEYDKEYNETIENRNYTKQILNQVEAAHQAVSDELGTQDYTAEQLEEYSPLTDGMKSYKRMLMFVQENVDENIPKAMELIQDDIEMLNERLETHFNLELNGREKTGDDPYDITDTDYGNNQVYGPEPDKENVKHGTHVAGIIAANRGNNIGANGVASNAVIMAIRAVPDGDEYDKDIALGIRYAVDNGAKVINTSFGKYFSPNPEWVYDAIKYAEENDVLIVNAAGNEGLNLDTKMVYPNDQTPENTTEISGNFLTVGALNYEYGSGLIAEFSNYGKTNVDVFAPGTKIWSTTPNDEYEFLQGTSMAAPAVSGVAAIIRGYYPQLSAAQIKQIIMDSGLSTNATVILGGDRNRTSKFREISTSGKMVNLYNALILADQIAKNN</sequence>
<dbReference type="PRINTS" id="PR00723">
    <property type="entry name" value="SUBTILISIN"/>
</dbReference>
<evidence type="ECO:0000256" key="5">
    <source>
        <dbReference type="PROSITE-ProRule" id="PRU01240"/>
    </source>
</evidence>
<dbReference type="PROSITE" id="PS00138">
    <property type="entry name" value="SUBTILASE_SER"/>
    <property type="match status" value="1"/>
</dbReference>
<comment type="similarity">
    <text evidence="1 5 6">Belongs to the peptidase S8 family.</text>
</comment>
<evidence type="ECO:0000256" key="3">
    <source>
        <dbReference type="ARBA" id="ARBA00022801"/>
    </source>
</evidence>
<proteinExistence type="inferred from homology"/>
<dbReference type="Proteomes" id="UP001155280">
    <property type="component" value="Unassembled WGS sequence"/>
</dbReference>
<evidence type="ECO:0000313" key="9">
    <source>
        <dbReference type="Proteomes" id="UP001155280"/>
    </source>
</evidence>
<dbReference type="Gene3D" id="3.40.50.200">
    <property type="entry name" value="Peptidase S8/S53 domain"/>
    <property type="match status" value="2"/>
</dbReference>
<feature type="active site" description="Charge relay system" evidence="5">
    <location>
        <position position="91"/>
    </location>
</feature>
<dbReference type="PANTHER" id="PTHR43399:SF4">
    <property type="entry name" value="CELL WALL-ASSOCIATED PROTEASE"/>
    <property type="match status" value="1"/>
</dbReference>